<evidence type="ECO:0000313" key="2">
    <source>
        <dbReference type="EMBL" id="UNP28625.1"/>
    </source>
</evidence>
<sequence length="236" mass="26613">MKRAVILAGGKGTRLRPYTLALPKPLMPVGDYPILEIIVRQLRQNGFDHITLAVNHQADLFKAFFGNGEKWGLTIDYSLEHMPLSTMGPLKLIPDLPDNFLVMNGDILTDIDYGAFLDAHAQSRSLFSISAAKREQRIDYGVLHTNDDMRLVGFEEKPTFPFLVSMGVYAVSNRVLEVIPENQAFGFDHLVLGYLRDDKPVRVVPHEGYWLDIGRPDDYQQAQDDWQTLSAKLALA</sequence>
<reference evidence="2 3" key="1">
    <citation type="submission" date="2022-03" db="EMBL/GenBank/DDBJ databases">
        <title>Complete genome sequence of Lysobacter capsici VKM B-2533 and Lysobacter gummosus 10.1.1, promising sources of lytic agents.</title>
        <authorList>
            <person name="Tarlachkov S.V."/>
            <person name="Kudryakova I.V."/>
            <person name="Afoshin A.S."/>
            <person name="Leontyevskaya E.A."/>
            <person name="Leontyevskaya N.V."/>
        </authorList>
    </citation>
    <scope>NUCLEOTIDE SEQUENCE [LARGE SCALE GENOMIC DNA]</scope>
    <source>
        <strain evidence="2 3">10.1.1</strain>
    </source>
</reference>
<keyword evidence="2" id="KW-0808">Transferase</keyword>
<evidence type="ECO:0000259" key="1">
    <source>
        <dbReference type="Pfam" id="PF00483"/>
    </source>
</evidence>
<dbReference type="InterPro" id="IPR005835">
    <property type="entry name" value="NTP_transferase_dom"/>
</dbReference>
<dbReference type="PANTHER" id="PTHR22572">
    <property type="entry name" value="SUGAR-1-PHOSPHATE GUANYL TRANSFERASE"/>
    <property type="match status" value="1"/>
</dbReference>
<dbReference type="EMBL" id="CP093547">
    <property type="protein sequence ID" value="UNP28625.1"/>
    <property type="molecule type" value="Genomic_DNA"/>
</dbReference>
<dbReference type="InterPro" id="IPR029044">
    <property type="entry name" value="Nucleotide-diphossugar_trans"/>
</dbReference>
<proteinExistence type="predicted"/>
<name>A0ABY3XD78_9GAMM</name>
<evidence type="ECO:0000313" key="3">
    <source>
        <dbReference type="Proteomes" id="UP000829194"/>
    </source>
</evidence>
<dbReference type="Proteomes" id="UP000829194">
    <property type="component" value="Chromosome"/>
</dbReference>
<accession>A0ABY3XD78</accession>
<keyword evidence="3" id="KW-1185">Reference proteome</keyword>
<dbReference type="Gene3D" id="3.90.550.10">
    <property type="entry name" value="Spore Coat Polysaccharide Biosynthesis Protein SpsA, Chain A"/>
    <property type="match status" value="1"/>
</dbReference>
<dbReference type="Pfam" id="PF00483">
    <property type="entry name" value="NTP_transferase"/>
    <property type="match status" value="1"/>
</dbReference>
<dbReference type="GO" id="GO:0016740">
    <property type="term" value="F:transferase activity"/>
    <property type="evidence" value="ECO:0007669"/>
    <property type="project" value="UniProtKB-KW"/>
</dbReference>
<dbReference type="RefSeq" id="WP_057944198.1">
    <property type="nucleotide sequence ID" value="NZ_CP011131.1"/>
</dbReference>
<organism evidence="2 3">
    <name type="scientific">Lysobacter gummosus</name>
    <dbReference type="NCBI Taxonomy" id="262324"/>
    <lineage>
        <taxon>Bacteria</taxon>
        <taxon>Pseudomonadati</taxon>
        <taxon>Pseudomonadota</taxon>
        <taxon>Gammaproteobacteria</taxon>
        <taxon>Lysobacterales</taxon>
        <taxon>Lysobacteraceae</taxon>
        <taxon>Lysobacter</taxon>
    </lineage>
</organism>
<feature type="domain" description="Nucleotidyl transferase" evidence="1">
    <location>
        <begin position="4"/>
        <end position="225"/>
    </location>
</feature>
<dbReference type="SUPFAM" id="SSF53448">
    <property type="entry name" value="Nucleotide-diphospho-sugar transferases"/>
    <property type="match status" value="1"/>
</dbReference>
<dbReference type="InterPro" id="IPR050486">
    <property type="entry name" value="Mannose-1P_guanyltransferase"/>
</dbReference>
<protein>
    <submittedName>
        <fullName evidence="2">NTP transferase domain-containing protein</fullName>
    </submittedName>
</protein>
<gene>
    <name evidence="2" type="ORF">MOV92_19390</name>
</gene>